<dbReference type="EMBL" id="BSNL01000001">
    <property type="protein sequence ID" value="GLQ28459.1"/>
    <property type="molecule type" value="Genomic_DNA"/>
</dbReference>
<name>A0ABQ5VN48_9RHOB</name>
<dbReference type="Gene3D" id="3.40.630.30">
    <property type="match status" value="1"/>
</dbReference>
<keyword evidence="2" id="KW-0012">Acyltransferase</keyword>
<reference evidence="4" key="1">
    <citation type="journal article" date="2014" name="Int. J. Syst. Evol. Microbiol.">
        <title>Complete genome of a new Firmicutes species belonging to the dominant human colonic microbiota ('Ruminococcus bicirculans') reveals two chromosomes and a selective capacity to utilize plant glucans.</title>
        <authorList>
            <consortium name="NISC Comparative Sequencing Program"/>
            <person name="Wegmann U."/>
            <person name="Louis P."/>
            <person name="Goesmann A."/>
            <person name="Henrissat B."/>
            <person name="Duncan S.H."/>
            <person name="Flint H.J."/>
        </authorList>
    </citation>
    <scope>NUCLEOTIDE SEQUENCE</scope>
    <source>
        <strain evidence="4">NBRC 109915</strain>
    </source>
</reference>
<keyword evidence="5" id="KW-1185">Reference proteome</keyword>
<dbReference type="CDD" id="cd04301">
    <property type="entry name" value="NAT_SF"/>
    <property type="match status" value="1"/>
</dbReference>
<proteinExistence type="predicted"/>
<dbReference type="PANTHER" id="PTHR43877">
    <property type="entry name" value="AMINOALKYLPHOSPHONATE N-ACETYLTRANSFERASE-RELATED-RELATED"/>
    <property type="match status" value="1"/>
</dbReference>
<evidence type="ECO:0000313" key="4">
    <source>
        <dbReference type="EMBL" id="GLQ28459.1"/>
    </source>
</evidence>
<dbReference type="Pfam" id="PF13673">
    <property type="entry name" value="Acetyltransf_10"/>
    <property type="match status" value="1"/>
</dbReference>
<evidence type="ECO:0000256" key="2">
    <source>
        <dbReference type="ARBA" id="ARBA00023315"/>
    </source>
</evidence>
<evidence type="ECO:0000313" key="5">
    <source>
        <dbReference type="Proteomes" id="UP001161388"/>
    </source>
</evidence>
<dbReference type="InterPro" id="IPR050832">
    <property type="entry name" value="Bact_Acetyltransf"/>
</dbReference>
<protein>
    <submittedName>
        <fullName evidence="4">Acetyltransferase</fullName>
    </submittedName>
</protein>
<dbReference type="RefSeq" id="WP_284374882.1">
    <property type="nucleotide sequence ID" value="NZ_BAABWP010000002.1"/>
</dbReference>
<accession>A0ABQ5VN48</accession>
<feature type="domain" description="N-acetyltransferase" evidence="3">
    <location>
        <begin position="1"/>
        <end position="138"/>
    </location>
</feature>
<gene>
    <name evidence="4" type="primary">ElaA</name>
    <name evidence="4" type="ORF">GCM10007927_32620</name>
</gene>
<dbReference type="PROSITE" id="PS51186">
    <property type="entry name" value="GNAT"/>
    <property type="match status" value="1"/>
</dbReference>
<dbReference type="InterPro" id="IPR016181">
    <property type="entry name" value="Acyl_CoA_acyltransferase"/>
</dbReference>
<comment type="caution">
    <text evidence="4">The sequence shown here is derived from an EMBL/GenBank/DDBJ whole genome shotgun (WGS) entry which is preliminary data.</text>
</comment>
<evidence type="ECO:0000256" key="1">
    <source>
        <dbReference type="ARBA" id="ARBA00022679"/>
    </source>
</evidence>
<keyword evidence="1" id="KW-0808">Transferase</keyword>
<evidence type="ECO:0000259" key="3">
    <source>
        <dbReference type="PROSITE" id="PS51186"/>
    </source>
</evidence>
<sequence length="138" mass="14677">MSVTISLTDDISACRTLRRIVFIDEQGVSEADEIDDLDDSCLHLLAIDGNIPVGTARIHIAKGLAKIGRVCVLKSHRGTGLGAALIRKALDVSRGKAAQAKLGAQTHALGFYEALGFVATGPVYDDAGIPHRDMLRDL</sequence>
<reference evidence="4" key="2">
    <citation type="submission" date="2023-01" db="EMBL/GenBank/DDBJ databases">
        <title>Draft genome sequence of Sulfitobacter pacificus strain NBRC 109915.</title>
        <authorList>
            <person name="Sun Q."/>
            <person name="Mori K."/>
        </authorList>
    </citation>
    <scope>NUCLEOTIDE SEQUENCE</scope>
    <source>
        <strain evidence="4">NBRC 109915</strain>
    </source>
</reference>
<dbReference type="Proteomes" id="UP001161388">
    <property type="component" value="Unassembled WGS sequence"/>
</dbReference>
<dbReference type="InterPro" id="IPR000182">
    <property type="entry name" value="GNAT_dom"/>
</dbReference>
<organism evidence="4 5">
    <name type="scientific">Sulfitobacter pacificus</name>
    <dbReference type="NCBI Taxonomy" id="1499314"/>
    <lineage>
        <taxon>Bacteria</taxon>
        <taxon>Pseudomonadati</taxon>
        <taxon>Pseudomonadota</taxon>
        <taxon>Alphaproteobacteria</taxon>
        <taxon>Rhodobacterales</taxon>
        <taxon>Roseobacteraceae</taxon>
        <taxon>Sulfitobacter</taxon>
    </lineage>
</organism>
<dbReference type="SUPFAM" id="SSF55729">
    <property type="entry name" value="Acyl-CoA N-acyltransferases (Nat)"/>
    <property type="match status" value="1"/>
</dbReference>